<dbReference type="GeneID" id="38114915"/>
<feature type="domain" description="SGNH hydrolase-type esterase" evidence="2">
    <location>
        <begin position="216"/>
        <end position="402"/>
    </location>
</feature>
<dbReference type="SUPFAM" id="SSF52266">
    <property type="entry name" value="SGNH hydrolase"/>
    <property type="match status" value="1"/>
</dbReference>
<dbReference type="Pfam" id="PF13472">
    <property type="entry name" value="Lipase_GDSL_2"/>
    <property type="match status" value="1"/>
</dbReference>
<dbReference type="InterPro" id="IPR036514">
    <property type="entry name" value="SGNH_hydro_sf"/>
</dbReference>
<comment type="caution">
    <text evidence="3">The sequence shown here is derived from an EMBL/GenBank/DDBJ whole genome shotgun (WGS) entry which is preliminary data.</text>
</comment>
<protein>
    <recommendedName>
        <fullName evidence="2">SGNH hydrolase-type esterase domain-containing protein</fullName>
    </recommendedName>
</protein>
<evidence type="ECO:0000259" key="2">
    <source>
        <dbReference type="Pfam" id="PF13472"/>
    </source>
</evidence>
<dbReference type="PANTHER" id="PTHR43784:SF2">
    <property type="entry name" value="GDSL-LIKE LIPASE_ACYLHYDROLASE, PUTATIVE (AFU_ORTHOLOGUE AFUA_2G00820)-RELATED"/>
    <property type="match status" value="1"/>
</dbReference>
<keyword evidence="4" id="KW-1185">Reference proteome</keyword>
<evidence type="ECO:0000313" key="4">
    <source>
        <dbReference type="Proteomes" id="UP000256690"/>
    </source>
</evidence>
<proteinExistence type="predicted"/>
<organism evidence="3 4">
    <name type="scientific">Aspergillus mulundensis</name>
    <dbReference type="NCBI Taxonomy" id="1810919"/>
    <lineage>
        <taxon>Eukaryota</taxon>
        <taxon>Fungi</taxon>
        <taxon>Dikarya</taxon>
        <taxon>Ascomycota</taxon>
        <taxon>Pezizomycotina</taxon>
        <taxon>Eurotiomycetes</taxon>
        <taxon>Eurotiomycetidae</taxon>
        <taxon>Eurotiales</taxon>
        <taxon>Aspergillaceae</taxon>
        <taxon>Aspergillus</taxon>
        <taxon>Aspergillus subgen. Nidulantes</taxon>
    </lineage>
</organism>
<keyword evidence="1" id="KW-0732">Signal</keyword>
<sequence>MRLTKSFIACAIWTVSAVGLPTTSRTADKHWLATWTATTQEVQPSNLPPSPFGGASADFQFRNTTLRQTVRVSVGAERLRFQFSNLFGLTDLPITAASVALPEGGVAGVGEIDTSTIKGLTFDGADSLTIPPGEIVYSDPIDYPVPALTNIAISIYSAEGQKGVNITGHPGSRTTSWFETGDQVNAPSVSDASVERWYLISAVEAWAPKREVGLVILGDSITDGRGSTDNANNRWPDALAERLYQNKVTHVAVNNQAAGGNRVLLDETGPALITRYHRDAIGQKGVKYVMIFEGVNDIGMAATNDSTQTQIFNDLVDAYIQIIRDCKETGLVTIGATITPFANSGYGDSRRERTRLQVNEWILNESPFDHTLDFASFIGDGDALKPEFDSGDHLHPNPAAYRELAASFDLEIFRR</sequence>
<feature type="chain" id="PRO_5017813962" description="SGNH hydrolase-type esterase domain-containing protein" evidence="1">
    <location>
        <begin position="18"/>
        <end position="415"/>
    </location>
</feature>
<dbReference type="RefSeq" id="XP_026605557.1">
    <property type="nucleotide sequence ID" value="XM_026746561.1"/>
</dbReference>
<dbReference type="OrthoDB" id="10071171at2759"/>
<dbReference type="InterPro" id="IPR013830">
    <property type="entry name" value="SGNH_hydro"/>
</dbReference>
<gene>
    <name evidence="3" type="ORF">DSM5745_04545</name>
</gene>
<dbReference type="CDD" id="cd01830">
    <property type="entry name" value="XynE_like"/>
    <property type="match status" value="1"/>
</dbReference>
<dbReference type="EMBL" id="PVWQ01000004">
    <property type="protein sequence ID" value="RDW84219.1"/>
    <property type="molecule type" value="Genomic_DNA"/>
</dbReference>
<name>A0A3D8SD31_9EURO</name>
<dbReference type="STRING" id="1810919.A0A3D8SD31"/>
<dbReference type="Proteomes" id="UP000256690">
    <property type="component" value="Unassembled WGS sequence"/>
</dbReference>
<feature type="signal peptide" evidence="1">
    <location>
        <begin position="1"/>
        <end position="17"/>
    </location>
</feature>
<dbReference type="PANTHER" id="PTHR43784">
    <property type="entry name" value="GDSL-LIKE LIPASE/ACYLHYDROLASE, PUTATIVE (AFU_ORTHOLOGUE AFUA_2G00820)-RELATED"/>
    <property type="match status" value="1"/>
</dbReference>
<dbReference type="InterPro" id="IPR053140">
    <property type="entry name" value="GDSL_Rv0518-like"/>
</dbReference>
<accession>A0A3D8SD31</accession>
<reference evidence="3 4" key="1">
    <citation type="journal article" date="2018" name="IMA Fungus">
        <title>IMA Genome-F 9: Draft genome sequence of Annulohypoxylon stygium, Aspergillus mulundensis, Berkeleyomyces basicola (syn. Thielaviopsis basicola), Ceratocystis smalleyi, two Cercospora beticola strains, Coleophoma cylindrospora, Fusarium fracticaudum, Phialophora cf. hyalina, and Morchella septimelata.</title>
        <authorList>
            <person name="Wingfield B.D."/>
            <person name="Bills G.F."/>
            <person name="Dong Y."/>
            <person name="Huang W."/>
            <person name="Nel W.J."/>
            <person name="Swalarsk-Parry B.S."/>
            <person name="Vaghefi N."/>
            <person name="Wilken P.M."/>
            <person name="An Z."/>
            <person name="de Beer Z.W."/>
            <person name="De Vos L."/>
            <person name="Chen L."/>
            <person name="Duong T.A."/>
            <person name="Gao Y."/>
            <person name="Hammerbacher A."/>
            <person name="Kikkert J.R."/>
            <person name="Li Y."/>
            <person name="Li H."/>
            <person name="Li K."/>
            <person name="Li Q."/>
            <person name="Liu X."/>
            <person name="Ma X."/>
            <person name="Naidoo K."/>
            <person name="Pethybridge S.J."/>
            <person name="Sun J."/>
            <person name="Steenkamp E.T."/>
            <person name="van der Nest M.A."/>
            <person name="van Wyk S."/>
            <person name="Wingfield M.J."/>
            <person name="Xiong C."/>
            <person name="Yue Q."/>
            <person name="Zhang X."/>
        </authorList>
    </citation>
    <scope>NUCLEOTIDE SEQUENCE [LARGE SCALE GENOMIC DNA]</scope>
    <source>
        <strain evidence="3 4">DSM 5745</strain>
    </source>
</reference>
<dbReference type="Gene3D" id="3.40.50.1110">
    <property type="entry name" value="SGNH hydrolase"/>
    <property type="match status" value="1"/>
</dbReference>
<dbReference type="AlphaFoldDB" id="A0A3D8SD31"/>
<evidence type="ECO:0000256" key="1">
    <source>
        <dbReference type="SAM" id="SignalP"/>
    </source>
</evidence>
<evidence type="ECO:0000313" key="3">
    <source>
        <dbReference type="EMBL" id="RDW84219.1"/>
    </source>
</evidence>